<evidence type="ECO:0000256" key="16">
    <source>
        <dbReference type="ARBA" id="ARBA00023209"/>
    </source>
</evidence>
<evidence type="ECO:0000256" key="21">
    <source>
        <dbReference type="ARBA" id="ARBA00032396"/>
    </source>
</evidence>
<keyword evidence="26" id="KW-1185">Reference proteome</keyword>
<evidence type="ECO:0000256" key="23">
    <source>
        <dbReference type="ARBA" id="ARBA00033406"/>
    </source>
</evidence>
<dbReference type="HOGENOM" id="CLU_037294_2_0_14"/>
<name>A0A0A8EC07_MESFC</name>
<dbReference type="Proteomes" id="UP000031129">
    <property type="component" value="Chromosome"/>
</dbReference>
<dbReference type="EC" id="2.7.7.41" evidence="6"/>
<evidence type="ECO:0000256" key="13">
    <source>
        <dbReference type="ARBA" id="ARBA00022989"/>
    </source>
</evidence>
<comment type="subcellular location">
    <subcellularLocation>
        <location evidence="2">Cell membrane</location>
        <topology evidence="2">Multi-pass membrane protein</topology>
    </subcellularLocation>
</comment>
<keyword evidence="13 24" id="KW-1133">Transmembrane helix</keyword>
<organism evidence="25 26">
    <name type="scientific">Mesomycoplasma flocculare ATCC 27399</name>
    <dbReference type="NCBI Taxonomy" id="743971"/>
    <lineage>
        <taxon>Bacteria</taxon>
        <taxon>Bacillati</taxon>
        <taxon>Mycoplasmatota</taxon>
        <taxon>Mycoplasmoidales</taxon>
        <taxon>Metamycoplasmataceae</taxon>
        <taxon>Mesomycoplasma</taxon>
    </lineage>
</organism>
<evidence type="ECO:0000256" key="18">
    <source>
        <dbReference type="ARBA" id="ARBA00029893"/>
    </source>
</evidence>
<evidence type="ECO:0000256" key="9">
    <source>
        <dbReference type="ARBA" id="ARBA00022516"/>
    </source>
</evidence>
<dbReference type="PANTHER" id="PTHR46382:SF1">
    <property type="entry name" value="PHOSPHATIDATE CYTIDYLYLTRANSFERASE"/>
    <property type="match status" value="1"/>
</dbReference>
<dbReference type="GO" id="GO:0016024">
    <property type="term" value="P:CDP-diacylglycerol biosynthetic process"/>
    <property type="evidence" value="ECO:0007669"/>
    <property type="project" value="TreeGrafter"/>
</dbReference>
<evidence type="ECO:0000256" key="15">
    <source>
        <dbReference type="ARBA" id="ARBA00023136"/>
    </source>
</evidence>
<evidence type="ECO:0000256" key="19">
    <source>
        <dbReference type="ARBA" id="ARBA00031825"/>
    </source>
</evidence>
<comment type="pathway">
    <text evidence="3">Phospholipid metabolism; CDP-diacylglycerol biosynthesis; CDP-diacylglycerol from sn-glycerol 3-phosphate: step 3/3.</text>
</comment>
<evidence type="ECO:0000256" key="17">
    <source>
        <dbReference type="ARBA" id="ARBA00023264"/>
    </source>
</evidence>
<dbReference type="PANTHER" id="PTHR46382">
    <property type="entry name" value="PHOSPHATIDATE CYTIDYLYLTRANSFERASE"/>
    <property type="match status" value="1"/>
</dbReference>
<dbReference type="STRING" id="743971.MYF_00755"/>
<feature type="transmembrane region" description="Helical" evidence="24">
    <location>
        <begin position="245"/>
        <end position="266"/>
    </location>
</feature>
<evidence type="ECO:0000256" key="20">
    <source>
        <dbReference type="ARBA" id="ARBA00032253"/>
    </source>
</evidence>
<keyword evidence="9" id="KW-0444">Lipid biosynthesis</keyword>
<comment type="pathway">
    <text evidence="4">Lipid metabolism.</text>
</comment>
<feature type="transmembrane region" description="Helical" evidence="24">
    <location>
        <begin position="43"/>
        <end position="62"/>
    </location>
</feature>
<evidence type="ECO:0000256" key="11">
    <source>
        <dbReference type="ARBA" id="ARBA00022692"/>
    </source>
</evidence>
<dbReference type="RefSeq" id="WP_002557615.1">
    <property type="nucleotide sequence ID" value="NZ_CP007585.1"/>
</dbReference>
<keyword evidence="8" id="KW-1003">Cell membrane</keyword>
<gene>
    <name evidence="25" type="primary">cdsA</name>
    <name evidence="25" type="ORF">MYF_00755</name>
</gene>
<accession>A0A0A8EC07</accession>
<keyword evidence="16" id="KW-0594">Phospholipid biosynthesis</keyword>
<evidence type="ECO:0000256" key="14">
    <source>
        <dbReference type="ARBA" id="ARBA00023098"/>
    </source>
</evidence>
<sequence>MRATYPKPLPTDFSYRFLYSILFLVIFLPILFIGYYFVFWGRIVSFIFLNLFLFYSLFEIFSHFQVKKFFAVLLSFFGVFLFSVPAKKEIIDINFSPETNFDWNLVLYLIKNQFLDYHIFFILTLTVVVSFFDDKIEKKHKFLIGSLLKFSIIYVASFFFRFLWILNTFNVFLVIFLISIAIISDTFGYIFGLILGKKFFKKNFNFSPNKSIEGFIFSFVFSSILVFLVLLNLDLNIKISAYLPFKILSIFLLPLGSITGDAFFSVVKRYLKIKDFSQIIKCHGGLFDRFDSISFVFLTFSIIIITTA</sequence>
<feature type="transmembrane region" description="Helical" evidence="24">
    <location>
        <begin position="69"/>
        <end position="86"/>
    </location>
</feature>
<feature type="transmembrane region" description="Helical" evidence="24">
    <location>
        <begin position="171"/>
        <end position="195"/>
    </location>
</feature>
<evidence type="ECO:0000256" key="5">
    <source>
        <dbReference type="ARBA" id="ARBA00010185"/>
    </source>
</evidence>
<evidence type="ECO:0000256" key="22">
    <source>
        <dbReference type="ARBA" id="ARBA00032743"/>
    </source>
</evidence>
<evidence type="ECO:0000256" key="8">
    <source>
        <dbReference type="ARBA" id="ARBA00022475"/>
    </source>
</evidence>
<evidence type="ECO:0000256" key="2">
    <source>
        <dbReference type="ARBA" id="ARBA00004651"/>
    </source>
</evidence>
<reference evidence="25 26" key="1">
    <citation type="journal article" date="2015" name="Genome Announc.">
        <title>Complete Genome Sequence of Mycoplasma flocculare Strain Ms42T (ATCC 27399T).</title>
        <authorList>
            <person name="Calcutt M.J."/>
            <person name="Foecking M.F."/>
            <person name="Heidari M.B."/>
            <person name="McIntosh M.A."/>
        </authorList>
    </citation>
    <scope>NUCLEOTIDE SEQUENCE [LARGE SCALE GENOMIC DNA]</scope>
    <source>
        <strain evidence="26">ATCC 27399</strain>
    </source>
</reference>
<evidence type="ECO:0000313" key="26">
    <source>
        <dbReference type="Proteomes" id="UP000031129"/>
    </source>
</evidence>
<dbReference type="GO" id="GO:0005886">
    <property type="term" value="C:plasma membrane"/>
    <property type="evidence" value="ECO:0007669"/>
    <property type="project" value="UniProtKB-SubCell"/>
</dbReference>
<dbReference type="Pfam" id="PF01148">
    <property type="entry name" value="CTP_transf_1"/>
    <property type="match status" value="1"/>
</dbReference>
<dbReference type="AlphaFoldDB" id="A0A0A8EC07"/>
<comment type="similarity">
    <text evidence="5">Belongs to the CDS family.</text>
</comment>
<evidence type="ECO:0000313" key="25">
    <source>
        <dbReference type="EMBL" id="AJC49706.1"/>
    </source>
</evidence>
<feature type="transmembrane region" description="Helical" evidence="24">
    <location>
        <begin position="17"/>
        <end position="37"/>
    </location>
</feature>
<feature type="transmembrane region" description="Helical" evidence="24">
    <location>
        <begin position="114"/>
        <end position="132"/>
    </location>
</feature>
<dbReference type="EMBL" id="CP007585">
    <property type="protein sequence ID" value="AJC49706.1"/>
    <property type="molecule type" value="Genomic_DNA"/>
</dbReference>
<evidence type="ECO:0000256" key="4">
    <source>
        <dbReference type="ARBA" id="ARBA00005189"/>
    </source>
</evidence>
<evidence type="ECO:0000256" key="24">
    <source>
        <dbReference type="SAM" id="Phobius"/>
    </source>
</evidence>
<dbReference type="KEGG" id="mfq:MYF_00755"/>
<feature type="transmembrane region" description="Helical" evidence="24">
    <location>
        <begin position="144"/>
        <end position="165"/>
    </location>
</feature>
<comment type="catalytic activity">
    <reaction evidence="1">
        <text>a 1,2-diacyl-sn-glycero-3-phosphate + CTP + H(+) = a CDP-1,2-diacyl-sn-glycerol + diphosphate</text>
        <dbReference type="Rhea" id="RHEA:16229"/>
        <dbReference type="ChEBI" id="CHEBI:15378"/>
        <dbReference type="ChEBI" id="CHEBI:33019"/>
        <dbReference type="ChEBI" id="CHEBI:37563"/>
        <dbReference type="ChEBI" id="CHEBI:58332"/>
        <dbReference type="ChEBI" id="CHEBI:58608"/>
        <dbReference type="EC" id="2.7.7.41"/>
    </reaction>
</comment>
<dbReference type="GO" id="GO:0004605">
    <property type="term" value="F:phosphatidate cytidylyltransferase activity"/>
    <property type="evidence" value="ECO:0007669"/>
    <property type="project" value="UniProtKB-EC"/>
</dbReference>
<keyword evidence="10 25" id="KW-0808">Transferase</keyword>
<evidence type="ECO:0000256" key="10">
    <source>
        <dbReference type="ARBA" id="ARBA00022679"/>
    </source>
</evidence>
<evidence type="ECO:0000256" key="12">
    <source>
        <dbReference type="ARBA" id="ARBA00022695"/>
    </source>
</evidence>
<keyword evidence="12 25" id="KW-0548">Nucleotidyltransferase</keyword>
<dbReference type="OrthoDB" id="9799199at2"/>
<keyword evidence="11 24" id="KW-0812">Transmembrane</keyword>
<keyword evidence="17" id="KW-1208">Phospholipid metabolism</keyword>
<evidence type="ECO:0000256" key="3">
    <source>
        <dbReference type="ARBA" id="ARBA00005119"/>
    </source>
</evidence>
<keyword evidence="14" id="KW-0443">Lipid metabolism</keyword>
<feature type="transmembrane region" description="Helical" evidence="24">
    <location>
        <begin position="215"/>
        <end position="233"/>
    </location>
</feature>
<proteinExistence type="inferred from homology"/>
<keyword evidence="15 24" id="KW-0472">Membrane</keyword>
<evidence type="ECO:0000256" key="1">
    <source>
        <dbReference type="ARBA" id="ARBA00001698"/>
    </source>
</evidence>
<evidence type="ECO:0000256" key="7">
    <source>
        <dbReference type="ARBA" id="ARBA00019373"/>
    </source>
</evidence>
<evidence type="ECO:0000256" key="6">
    <source>
        <dbReference type="ARBA" id="ARBA00012487"/>
    </source>
</evidence>
<protein>
    <recommendedName>
        <fullName evidence="7">Phosphatidate cytidylyltransferase</fullName>
        <ecNumber evidence="6">2.7.7.41</ecNumber>
    </recommendedName>
    <alternativeName>
        <fullName evidence="20">CDP-DAG synthase</fullName>
    </alternativeName>
    <alternativeName>
        <fullName evidence="22">CDP-DG synthase</fullName>
    </alternativeName>
    <alternativeName>
        <fullName evidence="18">CDP-diacylglycerol synthase</fullName>
    </alternativeName>
    <alternativeName>
        <fullName evidence="21">CDP-diglyceride pyrophosphorylase</fullName>
    </alternativeName>
    <alternativeName>
        <fullName evidence="23">CDP-diglyceride synthase</fullName>
    </alternativeName>
    <alternativeName>
        <fullName evidence="19">CTP:phosphatidate cytidylyltransferase</fullName>
    </alternativeName>
</protein>